<dbReference type="SMART" id="SM00665">
    <property type="entry name" value="B561"/>
    <property type="match status" value="2"/>
</dbReference>
<dbReference type="PANTHER" id="PTHR10106:SF0">
    <property type="entry name" value="LD36721P"/>
    <property type="match status" value="1"/>
</dbReference>
<feature type="transmembrane region" description="Helical" evidence="11">
    <location>
        <begin position="355"/>
        <end position="376"/>
    </location>
</feature>
<dbReference type="GO" id="GO:0016491">
    <property type="term" value="F:oxidoreductase activity"/>
    <property type="evidence" value="ECO:0007669"/>
    <property type="project" value="InterPro"/>
</dbReference>
<evidence type="ECO:0000256" key="5">
    <source>
        <dbReference type="ARBA" id="ARBA00022692"/>
    </source>
</evidence>
<dbReference type="Pfam" id="PF03188">
    <property type="entry name" value="Cytochrom_B561"/>
    <property type="match status" value="2"/>
</dbReference>
<dbReference type="Gene3D" id="1.20.120.1770">
    <property type="match status" value="2"/>
</dbReference>
<keyword evidence="3" id="KW-0813">Transport</keyword>
<feature type="transmembrane region" description="Helical" evidence="11">
    <location>
        <begin position="459"/>
        <end position="480"/>
    </location>
</feature>
<evidence type="ECO:0000256" key="2">
    <source>
        <dbReference type="ARBA" id="ARBA00004141"/>
    </source>
</evidence>
<evidence type="ECO:0000256" key="6">
    <source>
        <dbReference type="ARBA" id="ARBA00022723"/>
    </source>
</evidence>
<dbReference type="AlphaFoldDB" id="A0A0V1EA04"/>
<evidence type="ECO:0000259" key="12">
    <source>
        <dbReference type="PROSITE" id="PS50939"/>
    </source>
</evidence>
<proteinExistence type="predicted"/>
<keyword evidence="10 11" id="KW-0472">Membrane</keyword>
<organism evidence="13 14">
    <name type="scientific">Trichinella pseudospiralis</name>
    <name type="common">Parasitic roundworm</name>
    <dbReference type="NCBI Taxonomy" id="6337"/>
    <lineage>
        <taxon>Eukaryota</taxon>
        <taxon>Metazoa</taxon>
        <taxon>Ecdysozoa</taxon>
        <taxon>Nematoda</taxon>
        <taxon>Enoplea</taxon>
        <taxon>Dorylaimia</taxon>
        <taxon>Trichinellida</taxon>
        <taxon>Trichinellidae</taxon>
        <taxon>Trichinella</taxon>
    </lineage>
</organism>
<keyword evidence="5 11" id="KW-0812">Transmembrane</keyword>
<feature type="transmembrane region" description="Helical" evidence="11">
    <location>
        <begin position="37"/>
        <end position="56"/>
    </location>
</feature>
<dbReference type="GO" id="GO:0016020">
    <property type="term" value="C:membrane"/>
    <property type="evidence" value="ECO:0007669"/>
    <property type="project" value="UniProtKB-SubCell"/>
</dbReference>
<evidence type="ECO:0000256" key="7">
    <source>
        <dbReference type="ARBA" id="ARBA00022982"/>
    </source>
</evidence>
<evidence type="ECO:0000256" key="4">
    <source>
        <dbReference type="ARBA" id="ARBA00022617"/>
    </source>
</evidence>
<dbReference type="EMBL" id="JYDR01000071">
    <property type="protein sequence ID" value="KRY70587.1"/>
    <property type="molecule type" value="Genomic_DNA"/>
</dbReference>
<name>A0A0V1EA04_TRIPS</name>
<dbReference type="FunFam" id="1.20.120.1770:FF:000001">
    <property type="entry name" value="Cytochrome b reductase 1"/>
    <property type="match status" value="2"/>
</dbReference>
<dbReference type="InterPro" id="IPR043205">
    <property type="entry name" value="CYB561/CYBRD1-like"/>
</dbReference>
<keyword evidence="4" id="KW-0349">Heme</keyword>
<comment type="cofactor">
    <cofactor evidence="1">
        <name>heme b</name>
        <dbReference type="ChEBI" id="CHEBI:60344"/>
    </cofactor>
</comment>
<protein>
    <submittedName>
        <fullName evidence="13">Putative cytochrome b561</fullName>
    </submittedName>
</protein>
<sequence>MRTEDVYNFPLLLIAMLAVQNRRYSLEEVDARHFKKVCVVAHILAITELLLIGFWMNNFCGGFQWNGPPEAMFTYHPLFMTLSLQFLLGEAIMIYRMLRYVSKKISKFCHIVLHSTVFLFFVIALKAVFNSHNYSLPATPNLYTLHSWLGMTVVLIFCMQYIFGFMTYLYPGFTLITRQIYLPIHKFIGIAVFIASTAAALMGISEKAAWHIKCWSSFCSEGLLANFSGLVILFYALAVVYLVVCERFRREIYAAFAGTNCDLTFCTDCFGNDHLQERLFSSSSRLSSNTIPMATTKERSLIASQGGRYCFSIICTISHLLGISAAALIGIWMGVYGGGFDWNGNWKSQFTFHPLFMALGLQFLFGEAILIFRMFPFANKKLLKIGHSILHASAMVLFAFALIAAFRSHSTAAIPDLYTFHSWIGIALVACYVLQFLFGLVIFFLPVIGESIRKTYLSIHKVAGIVMFIVSSATCLTGITEKAAWSVADWKLFSSEGLLVNFSAMCNLMKKLKSNKINKNSVERKRCKGKRKLCRRPAVYGGSAQDNFYKFFFSCFFKYCYCASKLSDFIIPKRLTKVTTLFTTSSCARLKHIAIKAIPKSR</sequence>
<reference evidence="13 14" key="1">
    <citation type="submission" date="2015-01" db="EMBL/GenBank/DDBJ databases">
        <title>Evolution of Trichinella species and genotypes.</title>
        <authorList>
            <person name="Korhonen P.K."/>
            <person name="Edoardo P."/>
            <person name="Giuseppe L.R."/>
            <person name="Gasser R.B."/>
        </authorList>
    </citation>
    <scope>NUCLEOTIDE SEQUENCE [LARGE SCALE GENOMIC DNA]</scope>
    <source>
        <strain evidence="13">ISS13</strain>
    </source>
</reference>
<feature type="transmembrane region" description="Helical" evidence="11">
    <location>
        <begin position="420"/>
        <end position="447"/>
    </location>
</feature>
<feature type="transmembrane region" description="Helical" evidence="11">
    <location>
        <begin position="108"/>
        <end position="128"/>
    </location>
</feature>
<feature type="transmembrane region" description="Helical" evidence="11">
    <location>
        <begin position="148"/>
        <end position="170"/>
    </location>
</feature>
<feature type="transmembrane region" description="Helical" evidence="11">
    <location>
        <begin position="388"/>
        <end position="408"/>
    </location>
</feature>
<gene>
    <name evidence="13" type="primary">F55H2.5</name>
    <name evidence="13" type="ORF">T4A_4013</name>
</gene>
<keyword evidence="6" id="KW-0479">Metal-binding</keyword>
<feature type="transmembrane region" description="Helical" evidence="11">
    <location>
        <begin position="309"/>
        <end position="335"/>
    </location>
</feature>
<evidence type="ECO:0000256" key="11">
    <source>
        <dbReference type="SAM" id="Phobius"/>
    </source>
</evidence>
<feature type="transmembrane region" description="Helical" evidence="11">
    <location>
        <begin position="76"/>
        <end position="96"/>
    </location>
</feature>
<accession>A0A0V1EA04</accession>
<evidence type="ECO:0000256" key="9">
    <source>
        <dbReference type="ARBA" id="ARBA00023004"/>
    </source>
</evidence>
<evidence type="ECO:0000256" key="10">
    <source>
        <dbReference type="ARBA" id="ARBA00023136"/>
    </source>
</evidence>
<dbReference type="GO" id="GO:0046872">
    <property type="term" value="F:metal ion binding"/>
    <property type="evidence" value="ECO:0007669"/>
    <property type="project" value="UniProtKB-KW"/>
</dbReference>
<feature type="transmembrane region" description="Helical" evidence="11">
    <location>
        <begin position="182"/>
        <end position="204"/>
    </location>
</feature>
<dbReference type="Proteomes" id="UP000054632">
    <property type="component" value="Unassembled WGS sequence"/>
</dbReference>
<comment type="caution">
    <text evidence="13">The sequence shown here is derived from an EMBL/GenBank/DDBJ whole genome shotgun (WGS) entry which is preliminary data.</text>
</comment>
<comment type="subcellular location">
    <subcellularLocation>
        <location evidence="2">Membrane</location>
        <topology evidence="2">Multi-pass membrane protein</topology>
    </subcellularLocation>
</comment>
<evidence type="ECO:0000256" key="8">
    <source>
        <dbReference type="ARBA" id="ARBA00022989"/>
    </source>
</evidence>
<evidence type="ECO:0000256" key="1">
    <source>
        <dbReference type="ARBA" id="ARBA00001970"/>
    </source>
</evidence>
<feature type="domain" description="Cytochrome b561" evidence="12">
    <location>
        <begin position="40"/>
        <end position="244"/>
    </location>
</feature>
<dbReference type="PROSITE" id="PS50939">
    <property type="entry name" value="CYTOCHROME_B561"/>
    <property type="match status" value="2"/>
</dbReference>
<evidence type="ECO:0000313" key="14">
    <source>
        <dbReference type="Proteomes" id="UP000054632"/>
    </source>
</evidence>
<feature type="transmembrane region" description="Helical" evidence="11">
    <location>
        <begin position="224"/>
        <end position="244"/>
    </location>
</feature>
<dbReference type="PANTHER" id="PTHR10106">
    <property type="entry name" value="CYTOCHROME B561-RELATED"/>
    <property type="match status" value="1"/>
</dbReference>
<keyword evidence="8 11" id="KW-1133">Transmembrane helix</keyword>
<keyword evidence="7" id="KW-0249">Electron transport</keyword>
<keyword evidence="9" id="KW-0408">Iron</keyword>
<dbReference type="InterPro" id="IPR006593">
    <property type="entry name" value="Cyt_b561/ferric_Rdtase_TM"/>
</dbReference>
<evidence type="ECO:0000313" key="13">
    <source>
        <dbReference type="EMBL" id="KRY70587.1"/>
    </source>
</evidence>
<evidence type="ECO:0000256" key="3">
    <source>
        <dbReference type="ARBA" id="ARBA00022448"/>
    </source>
</evidence>
<feature type="domain" description="Cytochrome b561" evidence="12">
    <location>
        <begin position="317"/>
        <end position="519"/>
    </location>
</feature>